<dbReference type="InterPro" id="IPR011877">
    <property type="entry name" value="Ribokinase"/>
</dbReference>
<feature type="binding site" evidence="9">
    <location>
        <position position="299"/>
    </location>
    <ligand>
        <name>K(+)</name>
        <dbReference type="ChEBI" id="CHEBI:29103"/>
    </ligand>
</feature>
<keyword evidence="7 9" id="KW-0630">Potassium</keyword>
<organism evidence="12 13">
    <name type="scientific">Allostreptomyces psammosilenae</name>
    <dbReference type="NCBI Taxonomy" id="1892865"/>
    <lineage>
        <taxon>Bacteria</taxon>
        <taxon>Bacillati</taxon>
        <taxon>Actinomycetota</taxon>
        <taxon>Actinomycetes</taxon>
        <taxon>Kitasatosporales</taxon>
        <taxon>Streptomycetaceae</taxon>
        <taxon>Allostreptomyces</taxon>
    </lineage>
</organism>
<evidence type="ECO:0000256" key="9">
    <source>
        <dbReference type="HAMAP-Rule" id="MF_01987"/>
    </source>
</evidence>
<feature type="binding site" evidence="9">
    <location>
        <position position="262"/>
    </location>
    <ligand>
        <name>K(+)</name>
        <dbReference type="ChEBI" id="CHEBI:29103"/>
    </ligand>
</feature>
<dbReference type="PANTHER" id="PTHR10584">
    <property type="entry name" value="SUGAR KINASE"/>
    <property type="match status" value="1"/>
</dbReference>
<evidence type="ECO:0000256" key="6">
    <source>
        <dbReference type="ARBA" id="ARBA00022842"/>
    </source>
</evidence>
<dbReference type="InterPro" id="IPR029056">
    <property type="entry name" value="Ribokinase-like"/>
</dbReference>
<evidence type="ECO:0000256" key="10">
    <source>
        <dbReference type="SAM" id="MobiDB-lite"/>
    </source>
</evidence>
<dbReference type="PANTHER" id="PTHR10584:SF166">
    <property type="entry name" value="RIBOKINASE"/>
    <property type="match status" value="1"/>
</dbReference>
<dbReference type="EC" id="2.7.1.15" evidence="9"/>
<keyword evidence="6 9" id="KW-0460">Magnesium</keyword>
<keyword evidence="9" id="KW-0963">Cytoplasm</keyword>
<dbReference type="PRINTS" id="PR00990">
    <property type="entry name" value="RIBOKINASE"/>
</dbReference>
<keyword evidence="3 9" id="KW-0547">Nucleotide-binding</keyword>
<feature type="binding site" evidence="9">
    <location>
        <position position="157"/>
    </location>
    <ligand>
        <name>substrate</name>
    </ligand>
</feature>
<feature type="binding site" evidence="9">
    <location>
        <begin position="28"/>
        <end position="30"/>
    </location>
    <ligand>
        <name>substrate</name>
    </ligand>
</feature>
<evidence type="ECO:0000259" key="11">
    <source>
        <dbReference type="Pfam" id="PF00294"/>
    </source>
</evidence>
<feature type="binding site" evidence="9">
    <location>
        <position position="296"/>
    </location>
    <ligand>
        <name>K(+)</name>
        <dbReference type="ChEBI" id="CHEBI:29103"/>
    </ligand>
</feature>
<evidence type="ECO:0000256" key="8">
    <source>
        <dbReference type="ARBA" id="ARBA00023277"/>
    </source>
</evidence>
<comment type="activity regulation">
    <text evidence="9">Activated by a monovalent cation that binds near, but not in, the active site. The most likely occupant of the site in vivo is potassium. Ion binding induces a conformational change that may alter substrate affinity.</text>
</comment>
<comment type="catalytic activity">
    <reaction evidence="9">
        <text>D-ribose + ATP = D-ribose 5-phosphate + ADP + H(+)</text>
        <dbReference type="Rhea" id="RHEA:13697"/>
        <dbReference type="ChEBI" id="CHEBI:15378"/>
        <dbReference type="ChEBI" id="CHEBI:30616"/>
        <dbReference type="ChEBI" id="CHEBI:47013"/>
        <dbReference type="ChEBI" id="CHEBI:78346"/>
        <dbReference type="ChEBI" id="CHEBI:456216"/>
        <dbReference type="EC" id="2.7.1.15"/>
    </reaction>
</comment>
<comment type="caution">
    <text evidence="12">The sequence shown here is derived from an EMBL/GenBank/DDBJ whole genome shotgun (WGS) entry which is preliminary data.</text>
</comment>
<feature type="binding site" evidence="9">
    <location>
        <begin position="233"/>
        <end position="238"/>
    </location>
    <ligand>
        <name>ATP</name>
        <dbReference type="ChEBI" id="CHEBI:30616"/>
    </ligand>
</feature>
<dbReference type="RefSeq" id="WP_179813068.1">
    <property type="nucleotide sequence ID" value="NZ_JACBZD010000001.1"/>
</dbReference>
<feature type="binding site" evidence="9">
    <location>
        <position position="305"/>
    </location>
    <ligand>
        <name>K(+)</name>
        <dbReference type="ChEBI" id="CHEBI:29103"/>
    </ligand>
</feature>
<dbReference type="EMBL" id="JACBZD010000001">
    <property type="protein sequence ID" value="NYI04119.1"/>
    <property type="molecule type" value="Genomic_DNA"/>
</dbReference>
<evidence type="ECO:0000313" key="12">
    <source>
        <dbReference type="EMBL" id="NYI04119.1"/>
    </source>
</evidence>
<evidence type="ECO:0000313" key="13">
    <source>
        <dbReference type="Proteomes" id="UP000567795"/>
    </source>
</evidence>
<evidence type="ECO:0000256" key="7">
    <source>
        <dbReference type="ARBA" id="ARBA00022958"/>
    </source>
</evidence>
<comment type="cofactor">
    <cofactor evidence="9">
        <name>Mg(2+)</name>
        <dbReference type="ChEBI" id="CHEBI:18420"/>
    </cofactor>
    <text evidence="9">Requires a divalent cation, most likely magnesium in vivo, as an electrophilic catalyst to aid phosphoryl group transfer. It is the chelate of the metal and the nucleotide that is the actual substrate.</text>
</comment>
<dbReference type="HAMAP" id="MF_01987">
    <property type="entry name" value="Ribokinase"/>
    <property type="match status" value="1"/>
</dbReference>
<comment type="subunit">
    <text evidence="9">Homodimer.</text>
</comment>
<evidence type="ECO:0000256" key="4">
    <source>
        <dbReference type="ARBA" id="ARBA00022777"/>
    </source>
</evidence>
<comment type="subcellular location">
    <subcellularLocation>
        <location evidence="9">Cytoplasm</location>
    </subcellularLocation>
</comment>
<dbReference type="UniPathway" id="UPA00916">
    <property type="reaction ID" value="UER00889"/>
</dbReference>
<dbReference type="AlphaFoldDB" id="A0A852ZP14"/>
<feature type="binding site" evidence="9">
    <location>
        <position position="260"/>
    </location>
    <ligand>
        <name>K(+)</name>
        <dbReference type="ChEBI" id="CHEBI:29103"/>
    </ligand>
</feature>
<dbReference type="GO" id="GO:0046872">
    <property type="term" value="F:metal ion binding"/>
    <property type="evidence" value="ECO:0007669"/>
    <property type="project" value="UniProtKB-KW"/>
</dbReference>
<feature type="binding site" evidence="9">
    <location>
        <position position="266"/>
    </location>
    <ligand>
        <name>substrate</name>
    </ligand>
</feature>
<evidence type="ECO:0000256" key="2">
    <source>
        <dbReference type="ARBA" id="ARBA00022723"/>
    </source>
</evidence>
<comment type="caution">
    <text evidence="9">Lacks conserved residue(s) required for the propagation of feature annotation.</text>
</comment>
<dbReference type="GO" id="GO:0005524">
    <property type="term" value="F:ATP binding"/>
    <property type="evidence" value="ECO:0007669"/>
    <property type="project" value="UniProtKB-UniRule"/>
</dbReference>
<dbReference type="GO" id="GO:0005829">
    <property type="term" value="C:cytosol"/>
    <property type="evidence" value="ECO:0007669"/>
    <property type="project" value="TreeGrafter"/>
</dbReference>
<evidence type="ECO:0000256" key="5">
    <source>
        <dbReference type="ARBA" id="ARBA00022840"/>
    </source>
</evidence>
<reference evidence="12 13" key="1">
    <citation type="submission" date="2020-07" db="EMBL/GenBank/DDBJ databases">
        <title>Sequencing the genomes of 1000 actinobacteria strains.</title>
        <authorList>
            <person name="Klenk H.-P."/>
        </authorList>
    </citation>
    <scope>NUCLEOTIDE SEQUENCE [LARGE SCALE GENOMIC DNA]</scope>
    <source>
        <strain evidence="12 13">DSM 42178</strain>
    </source>
</reference>
<evidence type="ECO:0000256" key="1">
    <source>
        <dbReference type="ARBA" id="ARBA00022679"/>
    </source>
</evidence>
<keyword evidence="13" id="KW-1185">Reference proteome</keyword>
<dbReference type="InterPro" id="IPR011611">
    <property type="entry name" value="PfkB_dom"/>
</dbReference>
<dbReference type="CDD" id="cd01174">
    <property type="entry name" value="ribokinase"/>
    <property type="match status" value="1"/>
</dbReference>
<dbReference type="Proteomes" id="UP000567795">
    <property type="component" value="Unassembled WGS sequence"/>
</dbReference>
<comment type="function">
    <text evidence="9">Catalyzes the phosphorylation of ribose at O-5 in a reaction requiring ATP and magnesium. The resulting D-ribose-5-phosphate can then be used either for sythesis of nucleotides, histidine, and tryptophan, or as a component of the pentose phosphate pathway.</text>
</comment>
<accession>A0A852ZP14</accession>
<feature type="region of interest" description="Disordered" evidence="10">
    <location>
        <begin position="300"/>
        <end position="328"/>
    </location>
</feature>
<feature type="active site" description="Proton acceptor" evidence="9">
    <location>
        <position position="266"/>
    </location>
</feature>
<keyword evidence="1 9" id="KW-0808">Transferase</keyword>
<comment type="pathway">
    <text evidence="9">Carbohydrate metabolism; D-ribose degradation; D-ribose 5-phosphate from beta-D-ribopyranose: step 2/2.</text>
</comment>
<keyword evidence="5 9" id="KW-0067">ATP-binding</keyword>
<feature type="binding site" evidence="9">
    <location>
        <position position="203"/>
    </location>
    <ligand>
        <name>ATP</name>
        <dbReference type="ChEBI" id="CHEBI:30616"/>
    </ligand>
</feature>
<keyword evidence="4 9" id="KW-0418">Kinase</keyword>
<feature type="binding site" evidence="9">
    <location>
        <begin position="265"/>
        <end position="266"/>
    </location>
    <ligand>
        <name>ATP</name>
        <dbReference type="ChEBI" id="CHEBI:30616"/>
    </ligand>
</feature>
<sequence>MPTSASAGTPSSSAAPGGVPVAVLGSANADLVVTVGRAPGAGETVSGHGFTTTVGGKGLNQAVAAARAGARVRMVATVGDDVHGRLLRDTLAREGVDTDALRVHPGLPTGTAHITVEDDGENRIVVVPGANAATGAHPDDLRALRDRPPRVLLLQLEIPVPAVVAAARAVAPSGTRVVLTPAPVPRGGLPGDLLGQVDLLVPNQHEACALAGTGDLAEAVRWLLRRVPEVVVTLGARGCLHATRDGGHTVVPAVPVTAVDTTGAGDVFAGVLAVALAEGSPVDGALRRATAAAALSVTRSGAAASAPRRDEIDRAVRPAAPAGRAARG</sequence>
<dbReference type="InterPro" id="IPR002139">
    <property type="entry name" value="Ribo/fructo_kinase"/>
</dbReference>
<comment type="similarity">
    <text evidence="9">Belongs to the carbohydrate kinase PfkB family. Ribokinase subfamily.</text>
</comment>
<dbReference type="Pfam" id="PF00294">
    <property type="entry name" value="PfkB"/>
    <property type="match status" value="1"/>
</dbReference>
<dbReference type="SUPFAM" id="SSF53613">
    <property type="entry name" value="Ribokinase-like"/>
    <property type="match status" value="1"/>
</dbReference>
<gene>
    <name evidence="9" type="primary">rbsK</name>
    <name evidence="12" type="ORF">FHU37_001062</name>
</gene>
<feature type="compositionally biased region" description="Basic and acidic residues" evidence="10">
    <location>
        <begin position="307"/>
        <end position="316"/>
    </location>
</feature>
<feature type="domain" description="Carbohydrate kinase PfkB" evidence="11">
    <location>
        <begin position="21"/>
        <end position="307"/>
    </location>
</feature>
<feature type="binding site" evidence="9">
    <location>
        <position position="301"/>
    </location>
    <ligand>
        <name>K(+)</name>
        <dbReference type="ChEBI" id="CHEBI:29103"/>
    </ligand>
</feature>
<dbReference type="GO" id="GO:0019303">
    <property type="term" value="P:D-ribose catabolic process"/>
    <property type="evidence" value="ECO:0007669"/>
    <property type="project" value="UniProtKB-UniRule"/>
</dbReference>
<feature type="compositionally biased region" description="Low complexity" evidence="10">
    <location>
        <begin position="317"/>
        <end position="328"/>
    </location>
</feature>
<dbReference type="GO" id="GO:0004747">
    <property type="term" value="F:ribokinase activity"/>
    <property type="evidence" value="ECO:0007669"/>
    <property type="project" value="UniProtKB-UniRule"/>
</dbReference>
<dbReference type="Gene3D" id="3.40.1190.20">
    <property type="match status" value="1"/>
</dbReference>
<keyword evidence="8 9" id="KW-0119">Carbohydrate metabolism</keyword>
<evidence type="ECO:0000256" key="3">
    <source>
        <dbReference type="ARBA" id="ARBA00022741"/>
    </source>
</evidence>
<protein>
    <recommendedName>
        <fullName evidence="9">Ribokinase</fullName>
        <shortName evidence="9">RK</shortName>
        <ecNumber evidence="9">2.7.1.15</ecNumber>
    </recommendedName>
</protein>
<name>A0A852ZP14_9ACTN</name>
<proteinExistence type="inferred from homology"/>
<feature type="binding site" evidence="9">
    <location>
        <begin position="56"/>
        <end position="60"/>
    </location>
    <ligand>
        <name>substrate</name>
    </ligand>
</feature>
<keyword evidence="2 9" id="KW-0479">Metal-binding</keyword>